<keyword evidence="3" id="KW-1185">Reference proteome</keyword>
<sequence length="313" mass="35732">MPAWVREEIEAICRKFFWAGKDTSVRGKCMVNWPTVARPTALGGLGVLDLKLFGYAVGRTTLFWVDNWLDGQAIADLAPTLFSAVNKRVRSRLTVAEAMHDQQWVRGIQGGLSVTAIAEYLHLWLRLDNVQLQPAQDDQCIWRWTNNGQYSAKAAYLMLHQGSATFPGHKLIWQTWAPLKVKIFLWLAFRQRHWTADRRAKHGLETHTNCPLCDQEPETSDHLFASCSVTLQVWHAIFATLGVNLSLPRIACSIMERWLEFRALLPGGFGRREMAEYSEHRFLHSPKMLISIKSEAELWVLAGAIRLGYLFSE</sequence>
<protein>
    <recommendedName>
        <fullName evidence="1">Reverse transcriptase zinc-binding domain-containing protein</fullName>
    </recommendedName>
</protein>
<accession>A0A8T0TS68</accession>
<dbReference type="EMBL" id="CM029042">
    <property type="protein sequence ID" value="KAG2614942.1"/>
    <property type="molecule type" value="Genomic_DNA"/>
</dbReference>
<dbReference type="PANTHER" id="PTHR36617:SF17">
    <property type="entry name" value="OS01G0114800 PROTEIN"/>
    <property type="match status" value="1"/>
</dbReference>
<organism evidence="2 3">
    <name type="scientific">Panicum virgatum</name>
    <name type="common">Blackwell switchgrass</name>
    <dbReference type="NCBI Taxonomy" id="38727"/>
    <lineage>
        <taxon>Eukaryota</taxon>
        <taxon>Viridiplantae</taxon>
        <taxon>Streptophyta</taxon>
        <taxon>Embryophyta</taxon>
        <taxon>Tracheophyta</taxon>
        <taxon>Spermatophyta</taxon>
        <taxon>Magnoliopsida</taxon>
        <taxon>Liliopsida</taxon>
        <taxon>Poales</taxon>
        <taxon>Poaceae</taxon>
        <taxon>PACMAD clade</taxon>
        <taxon>Panicoideae</taxon>
        <taxon>Panicodae</taxon>
        <taxon>Paniceae</taxon>
        <taxon>Panicinae</taxon>
        <taxon>Panicum</taxon>
        <taxon>Panicum sect. Hiantes</taxon>
    </lineage>
</organism>
<comment type="caution">
    <text evidence="2">The sequence shown here is derived from an EMBL/GenBank/DDBJ whole genome shotgun (WGS) entry which is preliminary data.</text>
</comment>
<proteinExistence type="predicted"/>
<dbReference type="PANTHER" id="PTHR36617">
    <property type="entry name" value="PROTEIN, PUTATIVE-RELATED"/>
    <property type="match status" value="1"/>
</dbReference>
<feature type="domain" description="Reverse transcriptase zinc-binding" evidence="1">
    <location>
        <begin position="150"/>
        <end position="234"/>
    </location>
</feature>
<gene>
    <name evidence="2" type="ORF">PVAP13_3NG021490</name>
</gene>
<dbReference type="Proteomes" id="UP000823388">
    <property type="component" value="Chromosome 3N"/>
</dbReference>
<dbReference type="InterPro" id="IPR026960">
    <property type="entry name" value="RVT-Znf"/>
</dbReference>
<evidence type="ECO:0000313" key="3">
    <source>
        <dbReference type="Proteomes" id="UP000823388"/>
    </source>
</evidence>
<dbReference type="AlphaFoldDB" id="A0A8T0TS68"/>
<evidence type="ECO:0000259" key="1">
    <source>
        <dbReference type="Pfam" id="PF13966"/>
    </source>
</evidence>
<evidence type="ECO:0000313" key="2">
    <source>
        <dbReference type="EMBL" id="KAG2614942.1"/>
    </source>
</evidence>
<reference evidence="2" key="1">
    <citation type="submission" date="2020-05" db="EMBL/GenBank/DDBJ databases">
        <title>WGS assembly of Panicum virgatum.</title>
        <authorList>
            <person name="Lovell J.T."/>
            <person name="Jenkins J."/>
            <person name="Shu S."/>
            <person name="Juenger T.E."/>
            <person name="Schmutz J."/>
        </authorList>
    </citation>
    <scope>NUCLEOTIDE SEQUENCE</scope>
    <source>
        <strain evidence="2">AP13</strain>
    </source>
</reference>
<name>A0A8T0TS68_PANVG</name>
<dbReference type="Pfam" id="PF13966">
    <property type="entry name" value="zf-RVT"/>
    <property type="match status" value="1"/>
</dbReference>